<name>A0ABR2X6I0_9PEZI</name>
<dbReference type="EMBL" id="JARVKM010000130">
    <property type="protein sequence ID" value="KAK9769378.1"/>
    <property type="molecule type" value="Genomic_DNA"/>
</dbReference>
<proteinExistence type="predicted"/>
<evidence type="ECO:0000313" key="2">
    <source>
        <dbReference type="Proteomes" id="UP001465668"/>
    </source>
</evidence>
<reference evidence="1 2" key="1">
    <citation type="submission" date="2024-02" db="EMBL/GenBank/DDBJ databases">
        <title>First draft genome assembly of two strains of Seiridium cardinale.</title>
        <authorList>
            <person name="Emiliani G."/>
            <person name="Scali E."/>
        </authorList>
    </citation>
    <scope>NUCLEOTIDE SEQUENCE [LARGE SCALE GENOMIC DNA]</scope>
    <source>
        <strain evidence="1 2">BM-138-000479</strain>
    </source>
</reference>
<sequence length="138" mass="15714">MVRRDQVDDIDLSIRFKYGIHTVFLFVDASSKFSDIASELLDVLRERFPDGLQADRDTPNAELPDEASRIEFATLEVANDPSQGWKSLRTKAQDTPMSKGLKDNQVVAFAFRDEAVEEFGEVVFNVAFPTYDEEDMEE</sequence>
<keyword evidence="2" id="KW-1185">Reference proteome</keyword>
<comment type="caution">
    <text evidence="1">The sequence shown here is derived from an EMBL/GenBank/DDBJ whole genome shotgun (WGS) entry which is preliminary data.</text>
</comment>
<dbReference type="Proteomes" id="UP001465668">
    <property type="component" value="Unassembled WGS sequence"/>
</dbReference>
<gene>
    <name evidence="1" type="ORF">SCAR479_13937</name>
</gene>
<protein>
    <submittedName>
        <fullName evidence="1">Uncharacterized protein</fullName>
    </submittedName>
</protein>
<accession>A0ABR2X6I0</accession>
<evidence type="ECO:0000313" key="1">
    <source>
        <dbReference type="EMBL" id="KAK9769378.1"/>
    </source>
</evidence>
<organism evidence="1 2">
    <name type="scientific">Seiridium cardinale</name>
    <dbReference type="NCBI Taxonomy" id="138064"/>
    <lineage>
        <taxon>Eukaryota</taxon>
        <taxon>Fungi</taxon>
        <taxon>Dikarya</taxon>
        <taxon>Ascomycota</taxon>
        <taxon>Pezizomycotina</taxon>
        <taxon>Sordariomycetes</taxon>
        <taxon>Xylariomycetidae</taxon>
        <taxon>Amphisphaeriales</taxon>
        <taxon>Sporocadaceae</taxon>
        <taxon>Seiridium</taxon>
    </lineage>
</organism>